<evidence type="ECO:0008006" key="4">
    <source>
        <dbReference type="Google" id="ProtNLM"/>
    </source>
</evidence>
<accession>A0A8T0P9W3</accession>
<proteinExistence type="predicted"/>
<keyword evidence="3" id="KW-1185">Reference proteome</keyword>
<evidence type="ECO:0000313" key="3">
    <source>
        <dbReference type="Proteomes" id="UP000823388"/>
    </source>
</evidence>
<reference evidence="2" key="1">
    <citation type="submission" date="2020-05" db="EMBL/GenBank/DDBJ databases">
        <title>WGS assembly of Panicum virgatum.</title>
        <authorList>
            <person name="Lovell J.T."/>
            <person name="Jenkins J."/>
            <person name="Shu S."/>
            <person name="Juenger T.E."/>
            <person name="Schmutz J."/>
        </authorList>
    </citation>
    <scope>NUCLEOTIDE SEQUENCE</scope>
    <source>
        <strain evidence="2">AP13</strain>
    </source>
</reference>
<keyword evidence="1" id="KW-0732">Signal</keyword>
<dbReference type="EMBL" id="CM029052">
    <property type="protein sequence ID" value="KAG2558941.1"/>
    <property type="molecule type" value="Genomic_DNA"/>
</dbReference>
<evidence type="ECO:0000256" key="1">
    <source>
        <dbReference type="SAM" id="SignalP"/>
    </source>
</evidence>
<sequence>MTYFLSLWHTLLCICKYVNGNKIFRHFILLSGSVEVFLRRKSVIPTRKSVIPIGQYSFLQSFNYSAWKWKLVHTLTMGVVESKSDGTKLCVTIKLPQNANIKVFEALSRLRSMNQEVHHLPRDFTPLHAAGDSTERYWLSCLQLPTCSHVILVLHVATSLCQMKLAQDHPMKLSRITRCLHSFLAKCRRSSNHYLLDEKALDGKLRANYEVANSLSRYCAYLLVSRPDLLPDTILVPKVLLQKAVGHARDKLKGFDDSWQRIYRKLMEVPLEEPSVHGSHQRKLSVNIVEKGAKLGKKLIDQETEEHRWEILAKIWVSLLIHIAPSPNAEAHNKYLKPGCEFISYIWALFCHCGIEKSELWQEYCVG</sequence>
<organism evidence="2 3">
    <name type="scientific">Panicum virgatum</name>
    <name type="common">Blackwell switchgrass</name>
    <dbReference type="NCBI Taxonomy" id="38727"/>
    <lineage>
        <taxon>Eukaryota</taxon>
        <taxon>Viridiplantae</taxon>
        <taxon>Streptophyta</taxon>
        <taxon>Embryophyta</taxon>
        <taxon>Tracheophyta</taxon>
        <taxon>Spermatophyta</taxon>
        <taxon>Magnoliopsida</taxon>
        <taxon>Liliopsida</taxon>
        <taxon>Poales</taxon>
        <taxon>Poaceae</taxon>
        <taxon>PACMAD clade</taxon>
        <taxon>Panicoideae</taxon>
        <taxon>Panicodae</taxon>
        <taxon>Paniceae</taxon>
        <taxon>Panicinae</taxon>
        <taxon>Panicum</taxon>
        <taxon>Panicum sect. Hiantes</taxon>
    </lineage>
</organism>
<name>A0A8T0P9W3_PANVG</name>
<evidence type="ECO:0000313" key="2">
    <source>
        <dbReference type="EMBL" id="KAG2558941.1"/>
    </source>
</evidence>
<dbReference type="InterPro" id="IPR007658">
    <property type="entry name" value="DUF594"/>
</dbReference>
<feature type="signal peptide" evidence="1">
    <location>
        <begin position="1"/>
        <end position="20"/>
    </location>
</feature>
<dbReference type="Pfam" id="PF04578">
    <property type="entry name" value="DUF594"/>
    <property type="match status" value="1"/>
</dbReference>
<dbReference type="OrthoDB" id="690787at2759"/>
<protein>
    <recommendedName>
        <fullName evidence="4">DUF4220 domain-containing protein</fullName>
    </recommendedName>
</protein>
<dbReference type="PANTHER" id="PTHR31325">
    <property type="entry name" value="OS01G0798800 PROTEIN-RELATED"/>
    <property type="match status" value="1"/>
</dbReference>
<gene>
    <name evidence="2" type="ORF">PVAP13_8NG322156</name>
</gene>
<dbReference type="Proteomes" id="UP000823388">
    <property type="component" value="Chromosome 8N"/>
</dbReference>
<feature type="chain" id="PRO_5035752724" description="DUF4220 domain-containing protein" evidence="1">
    <location>
        <begin position="21"/>
        <end position="367"/>
    </location>
</feature>
<comment type="caution">
    <text evidence="2">The sequence shown here is derived from an EMBL/GenBank/DDBJ whole genome shotgun (WGS) entry which is preliminary data.</text>
</comment>
<dbReference type="AlphaFoldDB" id="A0A8T0P9W3"/>